<protein>
    <submittedName>
        <fullName evidence="1">Uncharacterized protein</fullName>
    </submittedName>
</protein>
<sequence>MLHFRGIIQQSVHSLREETISILLVRALCALILPDGRVEKYQFPGCKGSFRRLLAHLSRWAKVGRSCEFFSGPFLVSFFIRVKCLTQGRSSHLLLIPIRQMLRLSTRWRFKQINHFGFQLFWGQDSN</sequence>
<evidence type="ECO:0000313" key="2">
    <source>
        <dbReference type="Proteomes" id="UP001345963"/>
    </source>
</evidence>
<evidence type="ECO:0000313" key="1">
    <source>
        <dbReference type="EMBL" id="MED6261078.1"/>
    </source>
</evidence>
<keyword evidence="2" id="KW-1185">Reference proteome</keyword>
<proteinExistence type="predicted"/>
<gene>
    <name evidence="1" type="ORF">ATANTOWER_000555</name>
</gene>
<dbReference type="Proteomes" id="UP001345963">
    <property type="component" value="Unassembled WGS sequence"/>
</dbReference>
<accession>A0ABU7CDV5</accession>
<comment type="caution">
    <text evidence="1">The sequence shown here is derived from an EMBL/GenBank/DDBJ whole genome shotgun (WGS) entry which is preliminary data.</text>
</comment>
<reference evidence="1 2" key="1">
    <citation type="submission" date="2021-07" db="EMBL/GenBank/DDBJ databases">
        <authorList>
            <person name="Palmer J.M."/>
        </authorList>
    </citation>
    <scope>NUCLEOTIDE SEQUENCE [LARGE SCALE GENOMIC DNA]</scope>
    <source>
        <strain evidence="1 2">AT_MEX2019</strain>
        <tissue evidence="1">Muscle</tissue>
    </source>
</reference>
<dbReference type="EMBL" id="JAHUTI010089566">
    <property type="protein sequence ID" value="MED6261078.1"/>
    <property type="molecule type" value="Genomic_DNA"/>
</dbReference>
<organism evidence="1 2">
    <name type="scientific">Ataeniobius toweri</name>
    <dbReference type="NCBI Taxonomy" id="208326"/>
    <lineage>
        <taxon>Eukaryota</taxon>
        <taxon>Metazoa</taxon>
        <taxon>Chordata</taxon>
        <taxon>Craniata</taxon>
        <taxon>Vertebrata</taxon>
        <taxon>Euteleostomi</taxon>
        <taxon>Actinopterygii</taxon>
        <taxon>Neopterygii</taxon>
        <taxon>Teleostei</taxon>
        <taxon>Neoteleostei</taxon>
        <taxon>Acanthomorphata</taxon>
        <taxon>Ovalentaria</taxon>
        <taxon>Atherinomorphae</taxon>
        <taxon>Cyprinodontiformes</taxon>
        <taxon>Goodeidae</taxon>
        <taxon>Ataeniobius</taxon>
    </lineage>
</organism>
<name>A0ABU7CDV5_9TELE</name>